<evidence type="ECO:0000313" key="2">
    <source>
        <dbReference type="EnsemblFungi" id="PTTG_29141-t43_1-p1"/>
    </source>
</evidence>
<gene>
    <name evidence="1" type="ORF">PTTG_29141</name>
</gene>
<organism evidence="1">
    <name type="scientific">Puccinia triticina (isolate 1-1 / race 1 (BBBD))</name>
    <name type="common">Brown leaf rust fungus</name>
    <dbReference type="NCBI Taxonomy" id="630390"/>
    <lineage>
        <taxon>Eukaryota</taxon>
        <taxon>Fungi</taxon>
        <taxon>Dikarya</taxon>
        <taxon>Basidiomycota</taxon>
        <taxon>Pucciniomycotina</taxon>
        <taxon>Pucciniomycetes</taxon>
        <taxon>Pucciniales</taxon>
        <taxon>Pucciniaceae</taxon>
        <taxon>Puccinia</taxon>
    </lineage>
</organism>
<evidence type="ECO:0000313" key="3">
    <source>
        <dbReference type="Proteomes" id="UP000005240"/>
    </source>
</evidence>
<evidence type="ECO:0000313" key="1">
    <source>
        <dbReference type="EMBL" id="OAV88116.1"/>
    </source>
</evidence>
<accession>A0A180G642</accession>
<name>A0A180G642_PUCT1</name>
<reference evidence="2 3" key="3">
    <citation type="journal article" date="2017" name="G3 (Bethesda)">
        <title>Comparative analysis highlights variable genome content of wheat rusts and divergence of the mating loci.</title>
        <authorList>
            <person name="Cuomo C.A."/>
            <person name="Bakkeren G."/>
            <person name="Khalil H.B."/>
            <person name="Panwar V."/>
            <person name="Joly D."/>
            <person name="Linning R."/>
            <person name="Sakthikumar S."/>
            <person name="Song X."/>
            <person name="Adiconis X."/>
            <person name="Fan L."/>
            <person name="Goldberg J.M."/>
            <person name="Levin J.Z."/>
            <person name="Young S."/>
            <person name="Zeng Q."/>
            <person name="Anikster Y."/>
            <person name="Bruce M."/>
            <person name="Wang M."/>
            <person name="Yin C."/>
            <person name="McCallum B."/>
            <person name="Szabo L.J."/>
            <person name="Hulbert S."/>
            <person name="Chen X."/>
            <person name="Fellers J.P."/>
        </authorList>
    </citation>
    <scope>NUCLEOTIDE SEQUENCE</scope>
    <source>
        <strain evidence="3">Isolate 1-1 / race 1 (BBBD)</strain>
        <strain evidence="2">isolate 1-1 / race 1 (BBBD)</strain>
    </source>
</reference>
<proteinExistence type="predicted"/>
<reference evidence="2" key="4">
    <citation type="submission" date="2025-05" db="UniProtKB">
        <authorList>
            <consortium name="EnsemblFungi"/>
        </authorList>
    </citation>
    <scope>IDENTIFICATION</scope>
    <source>
        <strain evidence="2">isolate 1-1 / race 1 (BBBD)</strain>
    </source>
</reference>
<dbReference type="AlphaFoldDB" id="A0A180G642"/>
<reference evidence="1" key="1">
    <citation type="submission" date="2009-11" db="EMBL/GenBank/DDBJ databases">
        <authorList>
            <consortium name="The Broad Institute Genome Sequencing Platform"/>
            <person name="Ward D."/>
            <person name="Feldgarden M."/>
            <person name="Earl A."/>
            <person name="Young S.K."/>
            <person name="Zeng Q."/>
            <person name="Koehrsen M."/>
            <person name="Alvarado L."/>
            <person name="Berlin A."/>
            <person name="Bochicchio J."/>
            <person name="Borenstein D."/>
            <person name="Chapman S.B."/>
            <person name="Chen Z."/>
            <person name="Engels R."/>
            <person name="Freedman E."/>
            <person name="Gellesch M."/>
            <person name="Goldberg J."/>
            <person name="Griggs A."/>
            <person name="Gujja S."/>
            <person name="Heilman E."/>
            <person name="Heiman D."/>
            <person name="Hepburn T."/>
            <person name="Howarth C."/>
            <person name="Jen D."/>
            <person name="Larson L."/>
            <person name="Lewis B."/>
            <person name="Mehta T."/>
            <person name="Park D."/>
            <person name="Pearson M."/>
            <person name="Roberts A."/>
            <person name="Saif S."/>
            <person name="Shea T."/>
            <person name="Shenoy N."/>
            <person name="Sisk P."/>
            <person name="Stolte C."/>
            <person name="Sykes S."/>
            <person name="Thomson T."/>
            <person name="Walk T."/>
            <person name="White J."/>
            <person name="Yandava C."/>
            <person name="Izard J."/>
            <person name="Baranova O.V."/>
            <person name="Blanton J.M."/>
            <person name="Tanner A.C."/>
            <person name="Dewhirst F.E."/>
            <person name="Haas B."/>
            <person name="Nusbaum C."/>
            <person name="Birren B."/>
        </authorList>
    </citation>
    <scope>NUCLEOTIDE SEQUENCE [LARGE SCALE GENOMIC DNA]</scope>
    <source>
        <strain evidence="1">1-1 BBBD Race 1</strain>
    </source>
</reference>
<dbReference type="Proteomes" id="UP000005240">
    <property type="component" value="Unassembled WGS sequence"/>
</dbReference>
<reference evidence="1" key="2">
    <citation type="submission" date="2016-05" db="EMBL/GenBank/DDBJ databases">
        <title>Comparative analysis highlights variable genome content of wheat rusts and divergence of the mating loci.</title>
        <authorList>
            <person name="Cuomo C.A."/>
            <person name="Bakkeren G."/>
            <person name="Szabo L."/>
            <person name="Khalil H."/>
            <person name="Joly D."/>
            <person name="Goldberg J."/>
            <person name="Young S."/>
            <person name="Zeng Q."/>
            <person name="Fellers J."/>
        </authorList>
    </citation>
    <scope>NUCLEOTIDE SEQUENCE [LARGE SCALE GENOMIC DNA]</scope>
    <source>
        <strain evidence="1">1-1 BBBD Race 1</strain>
    </source>
</reference>
<sequence>MAQCNLGVGRHNTGFARYKPAPDLTPRKKAHRSLVSLTYLFILIFSSHISDESFNQHGWLKAPRAPLLKPNDRARSLPASVGADLLRNLTCVRIRSRVPRIQPGPLQPCQPQTLRPWSLDLKTLPATTHRTMYLWTSILPEPALQGLLS</sequence>
<dbReference type="VEuPathDB" id="FungiDB:PTTG_29141"/>
<dbReference type="EMBL" id="ADAS02000212">
    <property type="protein sequence ID" value="OAV88116.1"/>
    <property type="molecule type" value="Genomic_DNA"/>
</dbReference>
<dbReference type="EnsemblFungi" id="PTTG_29141-t43_1">
    <property type="protein sequence ID" value="PTTG_29141-t43_1-p1"/>
    <property type="gene ID" value="PTTG_29141"/>
</dbReference>
<keyword evidence="3" id="KW-1185">Reference proteome</keyword>
<protein>
    <submittedName>
        <fullName evidence="1 2">Uncharacterized protein</fullName>
    </submittedName>
</protein>